<evidence type="ECO:0000313" key="3">
    <source>
        <dbReference type="EMBL" id="EPI12547.1"/>
    </source>
</evidence>
<sequence>MYWQRRLNKDNPDKEIESKISSIVQKNHGNYGYRRVGLELRKQGIIVNHKKVLRITRKLGLTCSKFTRKSRRFSTYKGTVGKVAANLIRRRFSTNIPHQKITTDTSEFKYIIQNPNGQQEIKKAYLDPFLDMYNGEIISFSISEKPGALAIATALREAIDRTSDCPYRRTFHSDQGWIYQRPLYSGTLKKHSIFQSMSRKGNCLDNSPMENFFGIMKQEMFYDTQFHSFQELSTAITDYIFYYNNTRIKERLGGLSPVEFRQKNYRKIA</sequence>
<dbReference type="InterPro" id="IPR001584">
    <property type="entry name" value="Integrase_cat-core"/>
</dbReference>
<dbReference type="SUPFAM" id="SSF53098">
    <property type="entry name" value="Ribonuclease H-like"/>
    <property type="match status" value="1"/>
</dbReference>
<evidence type="ECO:0000259" key="2">
    <source>
        <dbReference type="PROSITE" id="PS50994"/>
    </source>
</evidence>
<dbReference type="InterPro" id="IPR050900">
    <property type="entry name" value="Transposase_IS3/IS150/IS904"/>
</dbReference>
<gene>
    <name evidence="3" type="ORF">D358_00023</name>
</gene>
<dbReference type="InterPro" id="IPR025948">
    <property type="entry name" value="HTH-like_dom"/>
</dbReference>
<dbReference type="Gene3D" id="3.30.420.10">
    <property type="entry name" value="Ribonuclease H-like superfamily/Ribonuclease H"/>
    <property type="match status" value="1"/>
</dbReference>
<dbReference type="PROSITE" id="PS50994">
    <property type="entry name" value="INTEGRASE"/>
    <property type="match status" value="1"/>
</dbReference>
<dbReference type="Pfam" id="PF13333">
    <property type="entry name" value="rve_2"/>
    <property type="match status" value="1"/>
</dbReference>
<dbReference type="NCBIfam" id="NF033516">
    <property type="entry name" value="transpos_IS3"/>
    <property type="match status" value="1"/>
</dbReference>
<feature type="domain" description="Integrase catalytic" evidence="2">
    <location>
        <begin position="93"/>
        <end position="265"/>
    </location>
</feature>
<dbReference type="Pfam" id="PF00665">
    <property type="entry name" value="rve"/>
    <property type="match status" value="1"/>
</dbReference>
<evidence type="ECO:0000256" key="1">
    <source>
        <dbReference type="ARBA" id="ARBA00002286"/>
    </source>
</evidence>
<dbReference type="InterPro" id="IPR012337">
    <property type="entry name" value="RNaseH-like_sf"/>
</dbReference>
<comment type="caution">
    <text evidence="3">The sequence shown here is derived from an EMBL/GenBank/DDBJ whole genome shotgun (WGS) entry which is preliminary data.</text>
</comment>
<evidence type="ECO:0000313" key="4">
    <source>
        <dbReference type="Proteomes" id="UP000015750"/>
    </source>
</evidence>
<dbReference type="Proteomes" id="UP000015750">
    <property type="component" value="Unassembled WGS sequence"/>
</dbReference>
<dbReference type="InterPro" id="IPR048020">
    <property type="entry name" value="Transpos_IS3"/>
</dbReference>
<organism evidence="3 4">
    <name type="scientific">Enterococcus faecalis RP2S-4</name>
    <dbReference type="NCBI Taxonomy" id="1244145"/>
    <lineage>
        <taxon>Bacteria</taxon>
        <taxon>Bacillati</taxon>
        <taxon>Bacillota</taxon>
        <taxon>Bacilli</taxon>
        <taxon>Lactobacillales</taxon>
        <taxon>Enterococcaceae</taxon>
        <taxon>Enterococcus</taxon>
    </lineage>
</organism>
<dbReference type="PANTHER" id="PTHR46889">
    <property type="entry name" value="TRANSPOSASE INSF FOR INSERTION SEQUENCE IS3B-RELATED"/>
    <property type="match status" value="1"/>
</dbReference>
<reference evidence="3 4" key="1">
    <citation type="submission" date="2013-06" db="EMBL/GenBank/DDBJ databases">
        <authorList>
            <person name="Weinstock G."/>
            <person name="Sodergren E."/>
            <person name="Lobos E.A."/>
            <person name="Fulton L."/>
            <person name="Fulton R."/>
            <person name="Courtney L."/>
            <person name="Fronick C."/>
            <person name="O'Laughlin M."/>
            <person name="Godfrey J."/>
            <person name="Wilson R.M."/>
            <person name="Miner T."/>
            <person name="Farmer C."/>
            <person name="Delehaunty K."/>
            <person name="Cordes M."/>
            <person name="Minx P."/>
            <person name="Tomlinson C."/>
            <person name="Chen J."/>
            <person name="Wollam A."/>
            <person name="Pepin K.H."/>
            <person name="Bhonagiri V."/>
            <person name="Zhang X."/>
            <person name="Warren W."/>
            <person name="Mitreva M."/>
            <person name="Mardis E.R."/>
            <person name="Wilson R.K."/>
        </authorList>
    </citation>
    <scope>NUCLEOTIDE SEQUENCE [LARGE SCALE GENOMIC DNA]</scope>
    <source>
        <strain evidence="3 4">RP2S-4</strain>
    </source>
</reference>
<name>A0ABC9TPT6_ENTFL</name>
<protein>
    <submittedName>
        <fullName evidence="3">Integrase core domain protein</fullName>
    </submittedName>
</protein>
<dbReference type="AlphaFoldDB" id="A0ABC9TPT6"/>
<dbReference type="Pfam" id="PF13276">
    <property type="entry name" value="HTH_21"/>
    <property type="match status" value="1"/>
</dbReference>
<proteinExistence type="predicted"/>
<dbReference type="PANTHER" id="PTHR46889:SF4">
    <property type="entry name" value="TRANSPOSASE INSO FOR INSERTION SEQUENCE ELEMENT IS911B-RELATED"/>
    <property type="match status" value="1"/>
</dbReference>
<dbReference type="EMBL" id="ATIR01000002">
    <property type="protein sequence ID" value="EPI12547.1"/>
    <property type="molecule type" value="Genomic_DNA"/>
</dbReference>
<accession>A0ABC9TPT6</accession>
<dbReference type="InterPro" id="IPR036397">
    <property type="entry name" value="RNaseH_sf"/>
</dbReference>
<comment type="function">
    <text evidence="1">Involved in the transposition of the insertion sequence.</text>
</comment>